<dbReference type="EMBL" id="CAJSLV010000103">
    <property type="protein sequence ID" value="CAG6398434.1"/>
    <property type="molecule type" value="Genomic_DNA"/>
</dbReference>
<dbReference type="InterPro" id="IPR015421">
    <property type="entry name" value="PyrdxlP-dep_Trfase_major"/>
</dbReference>
<dbReference type="InterPro" id="IPR015422">
    <property type="entry name" value="PyrdxlP-dep_Trfase_small"/>
</dbReference>
<evidence type="ECO:0000313" key="3">
    <source>
        <dbReference type="EMBL" id="CAG6398434.1"/>
    </source>
</evidence>
<accession>A0A9W4EBE6</accession>
<dbReference type="InterPro" id="IPR015424">
    <property type="entry name" value="PyrdxlP-dep_Trfase"/>
</dbReference>
<evidence type="ECO:0000256" key="1">
    <source>
        <dbReference type="SAM" id="MobiDB-lite"/>
    </source>
</evidence>
<dbReference type="GO" id="GO:0031071">
    <property type="term" value="F:cysteine desulfurase activity"/>
    <property type="evidence" value="ECO:0007669"/>
    <property type="project" value="UniProtKB-EC"/>
</dbReference>
<dbReference type="InterPro" id="IPR000192">
    <property type="entry name" value="Aminotrans_V_dom"/>
</dbReference>
<dbReference type="EC" id="2.8.1.7" evidence="3"/>
<dbReference type="PANTHER" id="PTHR43586">
    <property type="entry name" value="CYSTEINE DESULFURASE"/>
    <property type="match status" value="1"/>
</dbReference>
<reference evidence="3" key="1">
    <citation type="submission" date="2021-05" db="EMBL/GenBank/DDBJ databases">
        <authorList>
            <person name="Arsene-Ploetze F."/>
        </authorList>
    </citation>
    <scope>NUCLEOTIDE SEQUENCE</scope>
    <source>
        <strain evidence="3">DSM 42138</strain>
    </source>
</reference>
<dbReference type="PANTHER" id="PTHR43586:SF15">
    <property type="entry name" value="BLR3095 PROTEIN"/>
    <property type="match status" value="1"/>
</dbReference>
<dbReference type="RefSeq" id="WP_251499812.1">
    <property type="nucleotide sequence ID" value="NZ_CAJSLV010000103.1"/>
</dbReference>
<organism evidence="3 4">
    <name type="scientific">Actinacidiphila cocklensis</name>
    <dbReference type="NCBI Taxonomy" id="887465"/>
    <lineage>
        <taxon>Bacteria</taxon>
        <taxon>Bacillati</taxon>
        <taxon>Actinomycetota</taxon>
        <taxon>Actinomycetes</taxon>
        <taxon>Kitasatosporales</taxon>
        <taxon>Streptomycetaceae</taxon>
        <taxon>Actinacidiphila</taxon>
    </lineage>
</organism>
<dbReference type="AlphaFoldDB" id="A0A9W4EBE6"/>
<dbReference type="Gene3D" id="3.90.1150.10">
    <property type="entry name" value="Aspartate Aminotransferase, domain 1"/>
    <property type="match status" value="1"/>
</dbReference>
<dbReference type="Proteomes" id="UP001152519">
    <property type="component" value="Unassembled WGS sequence"/>
</dbReference>
<keyword evidence="4" id="KW-1185">Reference proteome</keyword>
<dbReference type="SUPFAM" id="SSF53383">
    <property type="entry name" value="PLP-dependent transferases"/>
    <property type="match status" value="1"/>
</dbReference>
<feature type="region of interest" description="Disordered" evidence="1">
    <location>
        <begin position="379"/>
        <end position="402"/>
    </location>
</feature>
<protein>
    <submittedName>
        <fullName evidence="3">Cysteine desulfurase</fullName>
        <ecNumber evidence="3">2.8.1.7</ecNumber>
    </submittedName>
</protein>
<proteinExistence type="predicted"/>
<gene>
    <name evidence="3" type="ORF">SCOCK_70118</name>
</gene>
<comment type="caution">
    <text evidence="3">The sequence shown here is derived from an EMBL/GenBank/DDBJ whole genome shotgun (WGS) entry which is preliminary data.</text>
</comment>
<dbReference type="Gene3D" id="3.40.640.10">
    <property type="entry name" value="Type I PLP-dependent aspartate aminotransferase-like (Major domain)"/>
    <property type="match status" value="1"/>
</dbReference>
<evidence type="ECO:0000313" key="4">
    <source>
        <dbReference type="Proteomes" id="UP001152519"/>
    </source>
</evidence>
<evidence type="ECO:0000259" key="2">
    <source>
        <dbReference type="Pfam" id="PF00266"/>
    </source>
</evidence>
<feature type="domain" description="Aminotransferase class V" evidence="2">
    <location>
        <begin position="62"/>
        <end position="368"/>
    </location>
</feature>
<name>A0A9W4EBE6_9ACTN</name>
<keyword evidence="3" id="KW-0808">Transferase</keyword>
<dbReference type="Pfam" id="PF00266">
    <property type="entry name" value="Aminotran_5"/>
    <property type="match status" value="1"/>
</dbReference>
<sequence>MTAGPAAVAAPDAAAFRRRFPALESRVHLASCSLGARSLDLDAAMDRMLDDMARGSAPWGLFEEQVARARQGFADLIGARVEQVAVVPNASVGAYQVASTLEWAPRSRIVTTALEFPSIAHVWLAQRPRGAEVVHAPGAEDYARLVDERTRLVSVPLTGYQDAARLPVTEVARLAHDAGAQVFVDAYQAVGTEPVDVTALDCDYLVAGTMKYLLGLPGLAFLYARRPAPTDRLPRLTGWFGRVDPFAFDPTTLDFPAGAGRFETGTPAIPAAYAGVAGLGLVGGLDLAVVRAHILDLTDLAVDRLTAQGERVRALPRERRGAHVGLLDADPGGLAHRLAERGIAVSARGEVARLSFHYYSSASDVAALCAALDDLRRGRRPGPPAAVPSHHPTGLPAGSPKG</sequence>